<evidence type="ECO:0000256" key="1">
    <source>
        <dbReference type="SAM" id="MobiDB-lite"/>
    </source>
</evidence>
<dbReference type="Proteomes" id="UP000294743">
    <property type="component" value="Unassembled WGS sequence"/>
</dbReference>
<evidence type="ECO:0008006" key="4">
    <source>
        <dbReference type="Google" id="ProtNLM"/>
    </source>
</evidence>
<keyword evidence="3" id="KW-1185">Reference proteome</keyword>
<dbReference type="AlphaFoldDB" id="A0A4R8ABE3"/>
<protein>
    <recommendedName>
        <fullName evidence="4">Pesticidal crystal protein Cry22Aa Ig-like domain-containing protein</fullName>
    </recommendedName>
</protein>
<evidence type="ECO:0000313" key="3">
    <source>
        <dbReference type="Proteomes" id="UP000294743"/>
    </source>
</evidence>
<dbReference type="Gene3D" id="2.60.40.10">
    <property type="entry name" value="Immunoglobulins"/>
    <property type="match status" value="1"/>
</dbReference>
<feature type="compositionally biased region" description="Polar residues" evidence="1">
    <location>
        <begin position="129"/>
        <end position="140"/>
    </location>
</feature>
<comment type="caution">
    <text evidence="2">The sequence shown here is derived from an EMBL/GenBank/DDBJ whole genome shotgun (WGS) entry which is preliminary data.</text>
</comment>
<sequence>MICIFLLFCSGCRQSASEQGNLKDFSLIEEEKDLTPPIIICDSDSYEIELGANFDLKEHIEVVDNKTKNIRYQIEGDFDKYKPGHYQVEIVAKDHAGNEARKALEILVRDTSSKKEPSKAIPPNKESDTTPLPNTNLQPNGVTPIINTPTENGNSIAVETVVSQTKPEERSFLFTEGYTTSTGLKPADHACQQYLLSVHTSGYSGHCEILYDQDRNPIGTKATFH</sequence>
<name>A0A4R8ABE3_9FIRM</name>
<gene>
    <name evidence="2" type="ORF">EDD63_10354</name>
</gene>
<dbReference type="OrthoDB" id="177750at2"/>
<accession>A0A4R8ABE3</accession>
<dbReference type="EMBL" id="SODD01000003">
    <property type="protein sequence ID" value="TDW25767.1"/>
    <property type="molecule type" value="Genomic_DNA"/>
</dbReference>
<reference evidence="2 3" key="1">
    <citation type="submission" date="2019-03" db="EMBL/GenBank/DDBJ databases">
        <title>Genomic Encyclopedia of Type Strains, Phase IV (KMG-IV): sequencing the most valuable type-strain genomes for metagenomic binning, comparative biology and taxonomic classification.</title>
        <authorList>
            <person name="Goeker M."/>
        </authorList>
    </citation>
    <scope>NUCLEOTIDE SEQUENCE [LARGE SCALE GENOMIC DNA]</scope>
    <source>
        <strain evidence="2 3">DSM 28867</strain>
    </source>
</reference>
<evidence type="ECO:0000313" key="2">
    <source>
        <dbReference type="EMBL" id="TDW25767.1"/>
    </source>
</evidence>
<feature type="region of interest" description="Disordered" evidence="1">
    <location>
        <begin position="111"/>
        <end position="140"/>
    </location>
</feature>
<dbReference type="InterPro" id="IPR013783">
    <property type="entry name" value="Ig-like_fold"/>
</dbReference>
<proteinExistence type="predicted"/>
<dbReference type="RefSeq" id="WP_134167830.1">
    <property type="nucleotide sequence ID" value="NZ_SODD01000003.1"/>
</dbReference>
<organism evidence="2 3">
    <name type="scientific">Breznakia blatticola</name>
    <dbReference type="NCBI Taxonomy" id="1754012"/>
    <lineage>
        <taxon>Bacteria</taxon>
        <taxon>Bacillati</taxon>
        <taxon>Bacillota</taxon>
        <taxon>Erysipelotrichia</taxon>
        <taxon>Erysipelotrichales</taxon>
        <taxon>Erysipelotrichaceae</taxon>
        <taxon>Breznakia</taxon>
    </lineage>
</organism>